<name>A0A1J5SFY3_9ZZZZ</name>
<dbReference type="Pfam" id="PF05050">
    <property type="entry name" value="Methyltransf_21"/>
    <property type="match status" value="1"/>
</dbReference>
<dbReference type="InterPro" id="IPR052514">
    <property type="entry name" value="SAM-dependent_MTase"/>
</dbReference>
<dbReference type="Gene3D" id="3.40.50.150">
    <property type="entry name" value="Vaccinia Virus protein VP39"/>
    <property type="match status" value="1"/>
</dbReference>
<dbReference type="AlphaFoldDB" id="A0A1J5SFY3"/>
<gene>
    <name evidence="2" type="ORF">GALL_106090</name>
</gene>
<protein>
    <recommendedName>
        <fullName evidence="1">Methyltransferase FkbM domain-containing protein</fullName>
    </recommendedName>
</protein>
<comment type="caution">
    <text evidence="2">The sequence shown here is derived from an EMBL/GenBank/DDBJ whole genome shotgun (WGS) entry which is preliminary data.</text>
</comment>
<evidence type="ECO:0000313" key="2">
    <source>
        <dbReference type="EMBL" id="OIR07353.1"/>
    </source>
</evidence>
<dbReference type="PANTHER" id="PTHR34203">
    <property type="entry name" value="METHYLTRANSFERASE, FKBM FAMILY PROTEIN"/>
    <property type="match status" value="1"/>
</dbReference>
<dbReference type="InterPro" id="IPR029063">
    <property type="entry name" value="SAM-dependent_MTases_sf"/>
</dbReference>
<dbReference type="SUPFAM" id="SSF53335">
    <property type="entry name" value="S-adenosyl-L-methionine-dependent methyltransferases"/>
    <property type="match status" value="1"/>
</dbReference>
<dbReference type="NCBIfam" id="TIGR01444">
    <property type="entry name" value="fkbM_fam"/>
    <property type="match status" value="1"/>
</dbReference>
<evidence type="ECO:0000259" key="1">
    <source>
        <dbReference type="Pfam" id="PF05050"/>
    </source>
</evidence>
<dbReference type="InterPro" id="IPR006342">
    <property type="entry name" value="FkbM_mtfrase"/>
</dbReference>
<dbReference type="EMBL" id="MLJW01000038">
    <property type="protein sequence ID" value="OIR07353.1"/>
    <property type="molecule type" value="Genomic_DNA"/>
</dbReference>
<accession>A0A1J5SFY3</accession>
<reference evidence="2" key="1">
    <citation type="submission" date="2016-10" db="EMBL/GenBank/DDBJ databases">
        <title>Sequence of Gallionella enrichment culture.</title>
        <authorList>
            <person name="Poehlein A."/>
            <person name="Muehling M."/>
            <person name="Daniel R."/>
        </authorList>
    </citation>
    <scope>NUCLEOTIDE SEQUENCE</scope>
</reference>
<organism evidence="2">
    <name type="scientific">mine drainage metagenome</name>
    <dbReference type="NCBI Taxonomy" id="410659"/>
    <lineage>
        <taxon>unclassified sequences</taxon>
        <taxon>metagenomes</taxon>
        <taxon>ecological metagenomes</taxon>
    </lineage>
</organism>
<sequence length="266" mass="29302">MSISRRLADRILRASGLARFPVRVRSGLAEGAVWSLYPWSAYWRGTHEPAVQARIMDLWDWNGKQVWDLGAHYGLFSVGLGRRVGPHGGVAAFEPNPVARERLVLHVVRNRLAWIRIFPFAVSDRVSEERFLSYGGFESTTGHLLYTDETWNPSIPTISVSTVRLDDLVETGELRLPDFVKLDVEGHGHHALAGGIKAIESAKPVVLAGLHTREEAGGVIAHLQPLGYEWSRIDGGPSGIPDDLVMTDVLFVPPGREIRPAPAARG</sequence>
<proteinExistence type="predicted"/>
<dbReference type="PANTHER" id="PTHR34203:SF15">
    <property type="entry name" value="SLL1173 PROTEIN"/>
    <property type="match status" value="1"/>
</dbReference>
<feature type="domain" description="Methyltransferase FkbM" evidence="1">
    <location>
        <begin position="68"/>
        <end position="228"/>
    </location>
</feature>